<reference evidence="1" key="1">
    <citation type="journal article" date="2004" name="Nature">
        <title>Genome duplication in the teleost fish Tetraodon nigroviridis reveals the early vertebrate proto-karyotype.</title>
        <authorList>
            <person name="Jaillon O."/>
            <person name="Aury J.-M."/>
            <person name="Brunet F."/>
            <person name="Petit J.-L."/>
            <person name="Stange-Thomann N."/>
            <person name="Mauceli E."/>
            <person name="Bouneau L."/>
            <person name="Fischer C."/>
            <person name="Ozouf-Costaz C."/>
            <person name="Bernot A."/>
            <person name="Nicaud S."/>
            <person name="Jaffe D."/>
            <person name="Fisher S."/>
            <person name="Lutfalla G."/>
            <person name="Dossat C."/>
            <person name="Segurens B."/>
            <person name="Dasilva C."/>
            <person name="Salanoubat M."/>
            <person name="Levy M."/>
            <person name="Boudet N."/>
            <person name="Castellano S."/>
            <person name="Anthouard V."/>
            <person name="Jubin C."/>
            <person name="Castelli V."/>
            <person name="Katinka M."/>
            <person name="Vacherie B."/>
            <person name="Biemont C."/>
            <person name="Skalli Z."/>
            <person name="Cattolico L."/>
            <person name="Poulain J."/>
            <person name="De Berardinis V."/>
            <person name="Cruaud C."/>
            <person name="Duprat S."/>
            <person name="Brottier P."/>
            <person name="Coutanceau J.-P."/>
            <person name="Gouzy J."/>
            <person name="Parra G."/>
            <person name="Lardier G."/>
            <person name="Chapple C."/>
            <person name="McKernan K.J."/>
            <person name="McEwan P."/>
            <person name="Bosak S."/>
            <person name="Kellis M."/>
            <person name="Volff J.-N."/>
            <person name="Guigo R."/>
            <person name="Zody M.C."/>
            <person name="Mesirov J."/>
            <person name="Lindblad-Toh K."/>
            <person name="Birren B."/>
            <person name="Nusbaum C."/>
            <person name="Kahn D."/>
            <person name="Robinson-Rechavi M."/>
            <person name="Laudet V."/>
            <person name="Schachter V."/>
            <person name="Quetier F."/>
            <person name="Saurin W."/>
            <person name="Scarpelli C."/>
            <person name="Wincker P."/>
            <person name="Lander E.S."/>
            <person name="Weissenbach J."/>
            <person name="Roest Crollius H."/>
        </authorList>
    </citation>
    <scope>NUCLEOTIDE SEQUENCE [LARGE SCALE GENOMIC DNA]</scope>
</reference>
<name>Q4S4N4_TETNG</name>
<accession>Q4S4N4</accession>
<gene>
    <name evidence="1" type="ORF">GSTENG00024104001</name>
</gene>
<protein>
    <submittedName>
        <fullName evidence="1">Chromosome 2 SCAF14738, whole genome shotgun sequence</fullName>
    </submittedName>
</protein>
<organism evidence="1">
    <name type="scientific">Tetraodon nigroviridis</name>
    <name type="common">Spotted green pufferfish</name>
    <name type="synonym">Chelonodon nigroviridis</name>
    <dbReference type="NCBI Taxonomy" id="99883"/>
    <lineage>
        <taxon>Eukaryota</taxon>
        <taxon>Metazoa</taxon>
        <taxon>Chordata</taxon>
        <taxon>Craniata</taxon>
        <taxon>Vertebrata</taxon>
        <taxon>Euteleostomi</taxon>
        <taxon>Actinopterygii</taxon>
        <taxon>Neopterygii</taxon>
        <taxon>Teleostei</taxon>
        <taxon>Neoteleostei</taxon>
        <taxon>Acanthomorphata</taxon>
        <taxon>Eupercaria</taxon>
        <taxon>Tetraodontiformes</taxon>
        <taxon>Tetradontoidea</taxon>
        <taxon>Tetraodontidae</taxon>
        <taxon>Tetraodon</taxon>
    </lineage>
</organism>
<dbReference type="EMBL" id="CAAE01014738">
    <property type="protein sequence ID" value="CAG04398.1"/>
    <property type="molecule type" value="Genomic_DNA"/>
</dbReference>
<dbReference type="KEGG" id="tng:GSTEN00024104G001"/>
<sequence>MKGLSLMFTQLDPWKGLLNMKFDMSSKHRIMESSKQGQKEAGLPGDDNKISFHSLFFTSSTADTSLAHFKHQELLSGRKKDYVE</sequence>
<dbReference type="AlphaFoldDB" id="Q4S4N4"/>
<reference evidence="1" key="2">
    <citation type="submission" date="2004-02" db="EMBL/GenBank/DDBJ databases">
        <authorList>
            <consortium name="Genoscope"/>
            <consortium name="Whitehead Institute Centre for Genome Research"/>
        </authorList>
    </citation>
    <scope>NUCLEOTIDE SEQUENCE</scope>
</reference>
<evidence type="ECO:0000313" key="1">
    <source>
        <dbReference type="EMBL" id="CAG04398.1"/>
    </source>
</evidence>
<proteinExistence type="predicted"/>